<dbReference type="EMBL" id="LT853694">
    <property type="protein sequence ID" value="SMQ48401.1"/>
    <property type="molecule type" value="Genomic_DNA"/>
</dbReference>
<dbReference type="AlphaFoldDB" id="A0A1X7RMG7"/>
<evidence type="ECO:0000259" key="2">
    <source>
        <dbReference type="Pfam" id="PF09791"/>
    </source>
</evidence>
<dbReference type="InterPro" id="IPR019180">
    <property type="entry name" value="Oxidoreductase-like_N"/>
</dbReference>
<name>A0A1X7RMG7_ZYMT9</name>
<feature type="region of interest" description="Disordered" evidence="1">
    <location>
        <begin position="1"/>
        <end position="86"/>
    </location>
</feature>
<keyword evidence="4" id="KW-1185">Reference proteome</keyword>
<sequence length="275" mass="30189">MRPALRRVRRPATQLSNSGLRQPWLSSRRHLTTTPHLREQIPAPSSIHGYEPDALDAPLRPLHTSRPDPASKPPTDPSPEDRVPLTAKEETLLRAKTVFGDRNTAGEERRALLESRSQMIAGVLVPPRPEEPDNCCMSGCVNCVWEVYREDLEEWVGKKAEARRKMAEMKARGEGSGMMLEDAGGAAHSVVSMDDDGGGSETNWGVGGEEMERLVKAGKGGEGGGEGDPLEGIPVGIREFMKTEKKLKQRHREAGEVWEKALDKDLRASVWGSGT</sequence>
<dbReference type="Pfam" id="PF09791">
    <property type="entry name" value="Oxidored-like"/>
    <property type="match status" value="1"/>
</dbReference>
<proteinExistence type="predicted"/>
<feature type="compositionally biased region" description="Basic residues" evidence="1">
    <location>
        <begin position="1"/>
        <end position="10"/>
    </location>
</feature>
<dbReference type="PANTHER" id="PTHR21193:SF3">
    <property type="entry name" value="OXIDOREDUCTASE-LIKE DOMAIN-CONTAINING PROTEIN 1"/>
    <property type="match status" value="1"/>
</dbReference>
<dbReference type="STRING" id="1276538.A0A1X7RMG7"/>
<dbReference type="InterPro" id="IPR039251">
    <property type="entry name" value="OXLD1"/>
</dbReference>
<evidence type="ECO:0000313" key="4">
    <source>
        <dbReference type="Proteomes" id="UP000215127"/>
    </source>
</evidence>
<feature type="domain" description="Oxidoreductase-like" evidence="2">
    <location>
        <begin position="119"/>
        <end position="163"/>
    </location>
</feature>
<evidence type="ECO:0000256" key="1">
    <source>
        <dbReference type="SAM" id="MobiDB-lite"/>
    </source>
</evidence>
<accession>A0A1X7RMG7</accession>
<organism evidence="3 4">
    <name type="scientific">Zymoseptoria tritici (strain ST99CH_3D7)</name>
    <dbReference type="NCBI Taxonomy" id="1276538"/>
    <lineage>
        <taxon>Eukaryota</taxon>
        <taxon>Fungi</taxon>
        <taxon>Dikarya</taxon>
        <taxon>Ascomycota</taxon>
        <taxon>Pezizomycotina</taxon>
        <taxon>Dothideomycetes</taxon>
        <taxon>Dothideomycetidae</taxon>
        <taxon>Mycosphaerellales</taxon>
        <taxon>Mycosphaerellaceae</taxon>
        <taxon>Zymoseptoria</taxon>
    </lineage>
</organism>
<dbReference type="GO" id="GO:0005739">
    <property type="term" value="C:mitochondrion"/>
    <property type="evidence" value="ECO:0007669"/>
    <property type="project" value="TreeGrafter"/>
</dbReference>
<reference evidence="3 4" key="1">
    <citation type="submission" date="2016-06" db="EMBL/GenBank/DDBJ databases">
        <authorList>
            <person name="Kjaerup R.B."/>
            <person name="Dalgaard T.S."/>
            <person name="Juul-Madsen H.R."/>
        </authorList>
    </citation>
    <scope>NUCLEOTIDE SEQUENCE [LARGE SCALE GENOMIC DNA]</scope>
</reference>
<gene>
    <name evidence="3" type="ORF">ZT3D7_G3550</name>
</gene>
<evidence type="ECO:0000313" key="3">
    <source>
        <dbReference type="EMBL" id="SMQ48401.1"/>
    </source>
</evidence>
<dbReference type="PANTHER" id="PTHR21193">
    <property type="entry name" value="OXIDOREDUCTASE-LIKE DOMAIN-CONTAINING PROTEIN 1"/>
    <property type="match status" value="1"/>
</dbReference>
<dbReference type="Proteomes" id="UP000215127">
    <property type="component" value="Chromosome 3"/>
</dbReference>
<protein>
    <recommendedName>
        <fullName evidence="2">Oxidoreductase-like domain-containing protein</fullName>
    </recommendedName>
</protein>